<dbReference type="SUPFAM" id="SSF74853">
    <property type="entry name" value="Lamin A/C globular tail domain"/>
    <property type="match status" value="1"/>
</dbReference>
<dbReference type="PROSITE" id="PS50817">
    <property type="entry name" value="INTEIN_N_TER"/>
    <property type="match status" value="1"/>
</dbReference>
<dbReference type="Gene3D" id="2.170.16.10">
    <property type="entry name" value="Hedgehog/Intein (Hint) domain"/>
    <property type="match status" value="1"/>
</dbReference>
<dbReference type="PROSITE" id="PS51841">
    <property type="entry name" value="LTD"/>
    <property type="match status" value="1"/>
</dbReference>
<dbReference type="InterPro" id="IPR006141">
    <property type="entry name" value="Intein_N"/>
</dbReference>
<dbReference type="Pfam" id="PF00932">
    <property type="entry name" value="LTD"/>
    <property type="match status" value="1"/>
</dbReference>
<accession>A0A1G5PX83</accession>
<dbReference type="Gene3D" id="2.60.40.1260">
    <property type="entry name" value="Lamin Tail domain"/>
    <property type="match status" value="1"/>
</dbReference>
<organism evidence="2 3">
    <name type="scientific">Epibacterium ulvae</name>
    <dbReference type="NCBI Taxonomy" id="1156985"/>
    <lineage>
        <taxon>Bacteria</taxon>
        <taxon>Pseudomonadati</taxon>
        <taxon>Pseudomonadota</taxon>
        <taxon>Alphaproteobacteria</taxon>
        <taxon>Rhodobacterales</taxon>
        <taxon>Roseobacteraceae</taxon>
        <taxon>Epibacterium</taxon>
    </lineage>
</organism>
<protein>
    <submittedName>
        <fullName evidence="2">Lamin Tail Domain</fullName>
    </submittedName>
</protein>
<sequence length="382" mass="40774">MAANLSGIRFDQVYGDNSGGAVFDTDGDGTATQEDEFVSFTNSSGAPLDISGWQVWSDSAGFNAPDIAQDGLFHTFPAGTVLSPGETLYVVNEISGSAPVWAQEASEGGVESGAGGTSTNFLSEGMSGATPEAVALVNPSSGEYITFNMSSTPPEIESLPGFPGTVNLGTVDGHTIQDDFAAGYSYQFNDTAGAYEYDKVFVPCFASGTLIETPDGPKPVETLAIGDLIITLDNGPQPLRHILIRKLDFSDPQHQKDHPIAFDFGALGSGRPHRKLVVSPQHRMLIHTPTGQEVLVPAKALLKRPGVRQLRSCKRITYHHLVFEAHQVVISNGAPTESFYAGPVSLQYAPKQERAALLSLPEHEPARALWTVKRTAQHAAQI</sequence>
<dbReference type="AlphaFoldDB" id="A0A1G5PX83"/>
<evidence type="ECO:0000313" key="2">
    <source>
        <dbReference type="EMBL" id="SCZ54028.1"/>
    </source>
</evidence>
<dbReference type="InterPro" id="IPR028992">
    <property type="entry name" value="Hedgehog/Intein_dom"/>
</dbReference>
<dbReference type="InterPro" id="IPR036415">
    <property type="entry name" value="Lamin_tail_dom_sf"/>
</dbReference>
<evidence type="ECO:0000259" key="1">
    <source>
        <dbReference type="PROSITE" id="PS51841"/>
    </source>
</evidence>
<dbReference type="RefSeq" id="WP_090216372.1">
    <property type="nucleotide sequence ID" value="NZ_FMWG01000002.1"/>
</dbReference>
<dbReference type="EMBL" id="FMWG01000002">
    <property type="protein sequence ID" value="SCZ54028.1"/>
    <property type="molecule type" value="Genomic_DNA"/>
</dbReference>
<dbReference type="Proteomes" id="UP000198767">
    <property type="component" value="Unassembled WGS sequence"/>
</dbReference>
<reference evidence="2 3" key="1">
    <citation type="submission" date="2016-10" db="EMBL/GenBank/DDBJ databases">
        <authorList>
            <person name="de Groot N.N."/>
        </authorList>
    </citation>
    <scope>NUCLEOTIDE SEQUENCE [LARGE SCALE GENOMIC DNA]</scope>
    <source>
        <strain evidence="2 3">U95</strain>
    </source>
</reference>
<gene>
    <name evidence="2" type="ORF">SAMN04488118_102230</name>
</gene>
<keyword evidence="3" id="KW-1185">Reference proteome</keyword>
<proteinExistence type="predicted"/>
<feature type="domain" description="LTD" evidence="1">
    <location>
        <begin position="1"/>
        <end position="178"/>
    </location>
</feature>
<dbReference type="InterPro" id="IPR036844">
    <property type="entry name" value="Hint_dom_sf"/>
</dbReference>
<dbReference type="GO" id="GO:0016539">
    <property type="term" value="P:intein-mediated protein splicing"/>
    <property type="evidence" value="ECO:0007669"/>
    <property type="project" value="InterPro"/>
</dbReference>
<dbReference type="InterPro" id="IPR001322">
    <property type="entry name" value="Lamin_tail_dom"/>
</dbReference>
<name>A0A1G5PX83_9RHOB</name>
<dbReference type="STRING" id="1156985.SAMN04488118_102230"/>
<dbReference type="OrthoDB" id="6305173at2"/>
<dbReference type="Pfam" id="PF13403">
    <property type="entry name" value="Hint_2"/>
    <property type="match status" value="1"/>
</dbReference>
<evidence type="ECO:0000313" key="3">
    <source>
        <dbReference type="Proteomes" id="UP000198767"/>
    </source>
</evidence>
<dbReference type="SUPFAM" id="SSF51294">
    <property type="entry name" value="Hedgehog/intein (Hint) domain"/>
    <property type="match status" value="1"/>
</dbReference>